<dbReference type="InterPro" id="IPR052025">
    <property type="entry name" value="Xyloglucanase_GH74"/>
</dbReference>
<organism evidence="3">
    <name type="scientific">marine metagenome</name>
    <dbReference type="NCBI Taxonomy" id="408172"/>
    <lineage>
        <taxon>unclassified sequences</taxon>
        <taxon>metagenomes</taxon>
        <taxon>ecological metagenomes</taxon>
    </lineage>
</organism>
<dbReference type="PANTHER" id="PTHR43739:SF5">
    <property type="entry name" value="EXO-ALPHA-SIALIDASE"/>
    <property type="match status" value="1"/>
</dbReference>
<dbReference type="GO" id="GO:0010411">
    <property type="term" value="P:xyloglucan metabolic process"/>
    <property type="evidence" value="ECO:0007669"/>
    <property type="project" value="TreeGrafter"/>
</dbReference>
<dbReference type="SUPFAM" id="SSF110296">
    <property type="entry name" value="Oligoxyloglucan reducing end-specific cellobiohydrolase"/>
    <property type="match status" value="2"/>
</dbReference>
<dbReference type="EMBL" id="UINC01021885">
    <property type="protein sequence ID" value="SVA90386.1"/>
    <property type="molecule type" value="Genomic_DNA"/>
</dbReference>
<protein>
    <recommendedName>
        <fullName evidence="2">Sortilin N-terminal domain-containing protein</fullName>
    </recommendedName>
</protein>
<evidence type="ECO:0000313" key="3">
    <source>
        <dbReference type="EMBL" id="SVA90386.1"/>
    </source>
</evidence>
<feature type="domain" description="Sortilin N-terminal" evidence="2">
    <location>
        <begin position="121"/>
        <end position="245"/>
    </location>
</feature>
<dbReference type="PANTHER" id="PTHR43739">
    <property type="entry name" value="XYLOGLUCANASE (EUROFUNG)"/>
    <property type="match status" value="1"/>
</dbReference>
<evidence type="ECO:0000256" key="1">
    <source>
        <dbReference type="ARBA" id="ARBA00022737"/>
    </source>
</evidence>
<dbReference type="AlphaFoldDB" id="A0A381ZM75"/>
<reference evidence="3" key="1">
    <citation type="submission" date="2018-05" db="EMBL/GenBank/DDBJ databases">
        <authorList>
            <person name="Lanie J.A."/>
            <person name="Ng W.-L."/>
            <person name="Kazmierczak K.M."/>
            <person name="Andrzejewski T.M."/>
            <person name="Davidsen T.M."/>
            <person name="Wayne K.J."/>
            <person name="Tettelin H."/>
            <person name="Glass J.I."/>
            <person name="Rusch D."/>
            <person name="Podicherti R."/>
            <person name="Tsui H.-C.T."/>
            <person name="Winkler M.E."/>
        </authorList>
    </citation>
    <scope>NUCLEOTIDE SEQUENCE</scope>
</reference>
<name>A0A381ZM75_9ZZZZ</name>
<dbReference type="Gene3D" id="2.130.10.10">
    <property type="entry name" value="YVTN repeat-like/Quinoprotein amine dehydrogenase"/>
    <property type="match status" value="4"/>
</dbReference>
<sequence>MKQGLLWSFLVTTLTGFSLSAQERPDLFGSMRAREIGPAGMSGRVSDVEVALADRNIIYVGGATGGLFRSENGGISWTPIFDDQDVLGIGAIAVFQPNPDIVWVGTGEGNPRNSAGVGRGLFKSIDGGHTWRLMGLRQSERIHRIITHPTDPDIVYVGVMGPAWSDGQERGLYRTLDGGRTWDRILWQNPRSGIADVVMDPSNPDKLFAAMWEFRRDPWFLTSGGQGSGLFVTYNGGDSWEQLTSEDGLPEGQLGRIGLAIAQSNPNVVYALVEAEKSALIRSDDGGRNWVTISDNPGINPRPFYYADIRVDPKNENRIYRLHGSIDVSQDQGRNWETVVPSQIIHGDVHELWIDPQNPQSMILGEDGGIAFTADRGDTWRFVENLPLAQFYHISVDNALPFNIYGGLQDNGSWYGPSTVWENKGILNAHWFRVGGGDGFSVMPDFSDPDHFGYSMSQGGNLQHFDKTTGARRSIRPVHPDGDELRFNWNAGLTSDPFQTEKIYLGSQYLHQSTDQGRSWEIISPDLTTDDPAKQRYFESGGLTGDASGAETHTTIISIGPSFLEEGLIWVGTDDGNVQITQDGGNTWENVRDSIGGLPHGIWISDVQPSKHQTGRAYLVAEDHRRGDWTPHVYVTEDYGMTWTSLASENIDAFVHAIEEDPENPNLLFLGTEFGLRVSLDRGDSWMRYTSGVPAVPIRD</sequence>
<dbReference type="InterPro" id="IPR031778">
    <property type="entry name" value="Sortilin_N"/>
</dbReference>
<evidence type="ECO:0000259" key="2">
    <source>
        <dbReference type="Pfam" id="PF15902"/>
    </source>
</evidence>
<dbReference type="Pfam" id="PF15902">
    <property type="entry name" value="Sortilin-Vps10"/>
    <property type="match status" value="1"/>
</dbReference>
<proteinExistence type="predicted"/>
<keyword evidence="1" id="KW-0677">Repeat</keyword>
<accession>A0A381ZM75</accession>
<dbReference type="InterPro" id="IPR015943">
    <property type="entry name" value="WD40/YVTN_repeat-like_dom_sf"/>
</dbReference>
<feature type="non-terminal residue" evidence="3">
    <location>
        <position position="700"/>
    </location>
</feature>
<gene>
    <name evidence="3" type="ORF">METZ01_LOCUS143240</name>
</gene>